<sequence>MRKTLLASLLLGLAAPATATPQDDFFARLTALCGKSFAGTVETNDPADADFAGKPLVMQVRSCTADTIRIPFHVGDDRSRTWVISRTKDGLRLKHDHRHKDGSEDKLTQYGGDTAAAGSAGRQAYPVDDFSKKMFVSEGRQVSTTNVWAVEVEPGKTFVYELSRPNRLFRVRFDLTKVVNDPPPPWGN</sequence>
<evidence type="ECO:0000313" key="2">
    <source>
        <dbReference type="EMBL" id="MFC3712710.1"/>
    </source>
</evidence>
<proteinExistence type="predicted"/>
<dbReference type="RefSeq" id="WP_380860130.1">
    <property type="nucleotide sequence ID" value="NZ_JBHRXV010000007.1"/>
</dbReference>
<accession>A0ABV7X9A1</accession>
<comment type="caution">
    <text evidence="2">The sequence shown here is derived from an EMBL/GenBank/DDBJ whole genome shotgun (WGS) entry which is preliminary data.</text>
</comment>
<reference evidence="3" key="1">
    <citation type="journal article" date="2019" name="Int. J. Syst. Evol. Microbiol.">
        <title>The Global Catalogue of Microorganisms (GCM) 10K type strain sequencing project: providing services to taxonomists for standard genome sequencing and annotation.</title>
        <authorList>
            <consortium name="The Broad Institute Genomics Platform"/>
            <consortium name="The Broad Institute Genome Sequencing Center for Infectious Disease"/>
            <person name="Wu L."/>
            <person name="Ma J."/>
        </authorList>
    </citation>
    <scope>NUCLEOTIDE SEQUENCE [LARGE SCALE GENOMIC DNA]</scope>
    <source>
        <strain evidence="3">KCTC 42644</strain>
    </source>
</reference>
<evidence type="ECO:0008006" key="4">
    <source>
        <dbReference type="Google" id="ProtNLM"/>
    </source>
</evidence>
<evidence type="ECO:0000313" key="3">
    <source>
        <dbReference type="Proteomes" id="UP001595615"/>
    </source>
</evidence>
<name>A0ABV7X9A1_9SPHN</name>
<keyword evidence="1" id="KW-0732">Signal</keyword>
<keyword evidence="3" id="KW-1185">Reference proteome</keyword>
<feature type="chain" id="PRO_5045730727" description="Secreted protein" evidence="1">
    <location>
        <begin position="20"/>
        <end position="188"/>
    </location>
</feature>
<protein>
    <recommendedName>
        <fullName evidence="4">Secreted protein</fullName>
    </recommendedName>
</protein>
<evidence type="ECO:0000256" key="1">
    <source>
        <dbReference type="SAM" id="SignalP"/>
    </source>
</evidence>
<dbReference type="Proteomes" id="UP001595615">
    <property type="component" value="Unassembled WGS sequence"/>
</dbReference>
<gene>
    <name evidence="2" type="ORF">ACFOMD_09025</name>
</gene>
<organism evidence="2 3">
    <name type="scientific">Sphingoaurantiacus capsulatus</name>
    <dbReference type="NCBI Taxonomy" id="1771310"/>
    <lineage>
        <taxon>Bacteria</taxon>
        <taxon>Pseudomonadati</taxon>
        <taxon>Pseudomonadota</taxon>
        <taxon>Alphaproteobacteria</taxon>
        <taxon>Sphingomonadales</taxon>
        <taxon>Sphingosinicellaceae</taxon>
        <taxon>Sphingoaurantiacus</taxon>
    </lineage>
</organism>
<dbReference type="EMBL" id="JBHRXV010000007">
    <property type="protein sequence ID" value="MFC3712710.1"/>
    <property type="molecule type" value="Genomic_DNA"/>
</dbReference>
<feature type="signal peptide" evidence="1">
    <location>
        <begin position="1"/>
        <end position="19"/>
    </location>
</feature>